<proteinExistence type="predicted"/>
<evidence type="ECO:0000313" key="1">
    <source>
        <dbReference type="EMBL" id="KIJ25397.1"/>
    </source>
</evidence>
<dbReference type="AlphaFoldDB" id="A0A0C9U8Q2"/>
<dbReference type="HOGENOM" id="CLU_1670507_0_0_1"/>
<protein>
    <submittedName>
        <fullName evidence="1">Unplaced genomic scaffold SPHSTscaffold_342, whole genome shotgun sequence</fullName>
    </submittedName>
</protein>
<gene>
    <name evidence="1" type="ORF">M422DRAFT_38751</name>
</gene>
<accession>A0A0C9U8Q2</accession>
<organism evidence="1 2">
    <name type="scientific">Sphaerobolus stellatus (strain SS14)</name>
    <dbReference type="NCBI Taxonomy" id="990650"/>
    <lineage>
        <taxon>Eukaryota</taxon>
        <taxon>Fungi</taxon>
        <taxon>Dikarya</taxon>
        <taxon>Basidiomycota</taxon>
        <taxon>Agaricomycotina</taxon>
        <taxon>Agaricomycetes</taxon>
        <taxon>Phallomycetidae</taxon>
        <taxon>Geastrales</taxon>
        <taxon>Sphaerobolaceae</taxon>
        <taxon>Sphaerobolus</taxon>
    </lineage>
</organism>
<dbReference type="EMBL" id="KN837417">
    <property type="protein sequence ID" value="KIJ25397.1"/>
    <property type="molecule type" value="Genomic_DNA"/>
</dbReference>
<reference evidence="1 2" key="1">
    <citation type="submission" date="2014-06" db="EMBL/GenBank/DDBJ databases">
        <title>Evolutionary Origins and Diversification of the Mycorrhizal Mutualists.</title>
        <authorList>
            <consortium name="DOE Joint Genome Institute"/>
            <consortium name="Mycorrhizal Genomics Consortium"/>
            <person name="Kohler A."/>
            <person name="Kuo A."/>
            <person name="Nagy L.G."/>
            <person name="Floudas D."/>
            <person name="Copeland A."/>
            <person name="Barry K.W."/>
            <person name="Cichocki N."/>
            <person name="Veneault-Fourrey C."/>
            <person name="LaButti K."/>
            <person name="Lindquist E.A."/>
            <person name="Lipzen A."/>
            <person name="Lundell T."/>
            <person name="Morin E."/>
            <person name="Murat C."/>
            <person name="Riley R."/>
            <person name="Ohm R."/>
            <person name="Sun H."/>
            <person name="Tunlid A."/>
            <person name="Henrissat B."/>
            <person name="Grigoriev I.V."/>
            <person name="Hibbett D.S."/>
            <person name="Martin F."/>
        </authorList>
    </citation>
    <scope>NUCLEOTIDE SEQUENCE [LARGE SCALE GENOMIC DNA]</scope>
    <source>
        <strain evidence="1 2">SS14</strain>
    </source>
</reference>
<name>A0A0C9U8Q2_SPHS4</name>
<sequence length="158" mass="17708">MHDRLDTTLLQAILRTYSTTYRYVRGLSVPGVCFANLYAINSRFLCSNVEYDAGSDGIGGNVEVWAGPQEVGREIDGEEMSAACIGLGQCRMRQGLWKGHYGHDVWCKRGILRATATSLTLEESAVRVMGRRRTDGECEMHSQRMFRSAMVLQHMLAK</sequence>
<evidence type="ECO:0000313" key="2">
    <source>
        <dbReference type="Proteomes" id="UP000054279"/>
    </source>
</evidence>
<keyword evidence="2" id="KW-1185">Reference proteome</keyword>
<dbReference type="Proteomes" id="UP000054279">
    <property type="component" value="Unassembled WGS sequence"/>
</dbReference>